<evidence type="ECO:0000313" key="3">
    <source>
        <dbReference type="Proteomes" id="UP001156940"/>
    </source>
</evidence>
<keyword evidence="3" id="KW-1185">Reference proteome</keyword>
<name>A0ABT6J9J2_9GAMM</name>
<proteinExistence type="predicted"/>
<protein>
    <submittedName>
        <fullName evidence="2">Uncharacterized protein</fullName>
    </submittedName>
</protein>
<gene>
    <name evidence="2" type="ORF">QFW77_10915</name>
</gene>
<evidence type="ECO:0000313" key="2">
    <source>
        <dbReference type="EMBL" id="MDH5823496.1"/>
    </source>
</evidence>
<dbReference type="EMBL" id="JARXRM010000032">
    <property type="protein sequence ID" value="MDH5823496.1"/>
    <property type="molecule type" value="Genomic_DNA"/>
</dbReference>
<accession>A0ABT6J9J2</accession>
<organism evidence="2 3">
    <name type="scientific">Luteimonas endophytica</name>
    <dbReference type="NCBI Taxonomy" id="3042023"/>
    <lineage>
        <taxon>Bacteria</taxon>
        <taxon>Pseudomonadati</taxon>
        <taxon>Pseudomonadota</taxon>
        <taxon>Gammaproteobacteria</taxon>
        <taxon>Lysobacterales</taxon>
        <taxon>Lysobacteraceae</taxon>
        <taxon>Luteimonas</taxon>
    </lineage>
</organism>
<reference evidence="2 3" key="1">
    <citation type="submission" date="2023-04" db="EMBL/GenBank/DDBJ databases">
        <title>Luteimonas endophyticus RD2P54.</title>
        <authorList>
            <person name="Sun J.-Q."/>
        </authorList>
    </citation>
    <scope>NUCLEOTIDE SEQUENCE [LARGE SCALE GENOMIC DNA]</scope>
    <source>
        <strain evidence="2 3">RD2P54</strain>
    </source>
</reference>
<dbReference type="Proteomes" id="UP001156940">
    <property type="component" value="Unassembled WGS sequence"/>
</dbReference>
<sequence>MPIQRLALPPWHKRQATLLYHYASLEYLKGLLSLIDEWIAFTDRLLDERSGLDATGLAHVNWKPTSTAAHFSTYAYAAMVDFRESVVRQIAKRSFERYSGAAEGQCERMLREYAGYPDSMLWMTHEQQAEFKERAEETFKYAGEITSFMQRPCNVDDGGFWERWMSKRALFPRLPRFRVRTDVEAETDKPPPRTGVYVPQEDPYAALQFAWTGGYGELGPACTFNEIGRDALAAVGREGLWGDEAGLFRFANQQEYKGIITSLGDPVEEAWEAPGAVAAASFEEKPCKWYFVEMINDEYEDHDGTYAGTGEVAEPKSRVPAGEPVPQSGFWHTPARAGSRRYFKQGDTFPKIEGSDYGATFWMWSSDQSDPKL</sequence>
<evidence type="ECO:0000256" key="1">
    <source>
        <dbReference type="SAM" id="MobiDB-lite"/>
    </source>
</evidence>
<comment type="caution">
    <text evidence="2">The sequence shown here is derived from an EMBL/GenBank/DDBJ whole genome shotgun (WGS) entry which is preliminary data.</text>
</comment>
<dbReference type="RefSeq" id="WP_280574704.1">
    <property type="nucleotide sequence ID" value="NZ_JARXRM010000032.1"/>
</dbReference>
<feature type="region of interest" description="Disordered" evidence="1">
    <location>
        <begin position="306"/>
        <end position="331"/>
    </location>
</feature>